<organism evidence="2 3">
    <name type="scientific">Hymenoscyphus fraxineus</name>
    <dbReference type="NCBI Taxonomy" id="746836"/>
    <lineage>
        <taxon>Eukaryota</taxon>
        <taxon>Fungi</taxon>
        <taxon>Dikarya</taxon>
        <taxon>Ascomycota</taxon>
        <taxon>Pezizomycotina</taxon>
        <taxon>Leotiomycetes</taxon>
        <taxon>Helotiales</taxon>
        <taxon>Helotiaceae</taxon>
        <taxon>Hymenoscyphus</taxon>
    </lineage>
</organism>
<dbReference type="Proteomes" id="UP000696280">
    <property type="component" value="Unassembled WGS sequence"/>
</dbReference>
<dbReference type="EMBL" id="CAJVRL010000072">
    <property type="protein sequence ID" value="CAG8956745.1"/>
    <property type="molecule type" value="Genomic_DNA"/>
</dbReference>
<sequence>MEDLYTDAQFHQVPPQRRSLIESLRADSPFGTPSISSTFRVPPIAEFPNAAVKSKTQAIDILTGRAFTSDDKEKSRKSKSKFRKTIREKALKLGKSFKVNVWAIRENPEPAFERSNDFMVITDIDTRPTAFAQVIFPKLDKASNNQALFALSTSIRRRIYGFCFPAEDRPISLSPYFATKAVWEMDHFAHPWDVLEDVKGGLESFSLLRQDLYTYFWSEYHFHVTINAFSGPKLSPMSHVWLYDHLSSIQSLTIEVDYTRFGGSCVKQASAFGYNMEKEDRLLTGIFVGLAKRSDKSTIQELNILCRRFAGFQPYDDKEFVAKFGKDPIPYCPDSVLQLSDAICNLADKLHKLRIAGYPLGYSRLLLNAMFAKGFKEPKVIVPKESPWPANLPTIVPPVRYPSTFNSPEVPSTDVLQPMPAMSYKLNLKRSPSLVEEFENELQRYASSSSSNYTSANENTLVEQLEEKVRGGFTLADHTQRYADLVPAFSSAAGSTEDLLSAQGSQYTPATPRFQTFGDHLNVERKRRTPKGVKFDRLDAPSPPARLPTPNTMNEINEKDPAFLRSVSALRGGHGVVSPDISHTFSGRATPEVMLRSTSVQGARRTSLDHTHHRSTTSMSMAQIRQGSVRQKASMFFNKIRGH</sequence>
<accession>A0A9N9L2X6</accession>
<feature type="region of interest" description="Disordered" evidence="1">
    <location>
        <begin position="510"/>
        <end position="556"/>
    </location>
</feature>
<dbReference type="OrthoDB" id="4776573at2759"/>
<name>A0A9N9L2X6_9HELO</name>
<evidence type="ECO:0000256" key="1">
    <source>
        <dbReference type="SAM" id="MobiDB-lite"/>
    </source>
</evidence>
<proteinExistence type="predicted"/>
<feature type="region of interest" description="Disordered" evidence="1">
    <location>
        <begin position="599"/>
        <end position="626"/>
    </location>
</feature>
<protein>
    <submittedName>
        <fullName evidence="2">Uncharacterized protein</fullName>
    </submittedName>
</protein>
<gene>
    <name evidence="2" type="ORF">HYFRA_00012289</name>
</gene>
<feature type="compositionally biased region" description="Polar residues" evidence="1">
    <location>
        <begin position="616"/>
        <end position="626"/>
    </location>
</feature>
<dbReference type="AlphaFoldDB" id="A0A9N9L2X6"/>
<comment type="caution">
    <text evidence="2">The sequence shown here is derived from an EMBL/GenBank/DDBJ whole genome shotgun (WGS) entry which is preliminary data.</text>
</comment>
<reference evidence="2" key="1">
    <citation type="submission" date="2021-07" db="EMBL/GenBank/DDBJ databases">
        <authorList>
            <person name="Durling M."/>
        </authorList>
    </citation>
    <scope>NUCLEOTIDE SEQUENCE</scope>
</reference>
<evidence type="ECO:0000313" key="2">
    <source>
        <dbReference type="EMBL" id="CAG8956745.1"/>
    </source>
</evidence>
<keyword evidence="3" id="KW-1185">Reference proteome</keyword>
<evidence type="ECO:0000313" key="3">
    <source>
        <dbReference type="Proteomes" id="UP000696280"/>
    </source>
</evidence>